<dbReference type="GO" id="GO:0005737">
    <property type="term" value="C:cytoplasm"/>
    <property type="evidence" value="ECO:0007669"/>
    <property type="project" value="UniProtKB-SubCell"/>
</dbReference>
<keyword evidence="5 13" id="KW-0808">Transferase</keyword>
<keyword evidence="6 13" id="KW-0133">Cell shape</keyword>
<feature type="modified residue" description="2-(S-cysteinyl)pyruvic acid O-phosphothioketal" evidence="13">
    <location>
        <position position="118"/>
    </location>
</feature>
<evidence type="ECO:0000256" key="4">
    <source>
        <dbReference type="ARBA" id="ARBA00022618"/>
    </source>
</evidence>
<evidence type="ECO:0000256" key="10">
    <source>
        <dbReference type="ARBA" id="ARBA00023317"/>
    </source>
</evidence>
<evidence type="ECO:0000256" key="6">
    <source>
        <dbReference type="ARBA" id="ARBA00022960"/>
    </source>
</evidence>
<dbReference type="EC" id="2.5.1.7" evidence="13"/>
<dbReference type="SUPFAM" id="SSF55205">
    <property type="entry name" value="EPT/RTPC-like"/>
    <property type="match status" value="1"/>
</dbReference>
<sequence length="422" mass="44559">MDSIIVTGNGPLSGQIPIAGAKNACLTLMPATLLSEEPLTLTNAPRLSDIKTMTTLLQSLGAEVSQLQDGQVIAMSSHDLDNHTAHYDIVRKMRASNLVLGPMLARLGQAVVSLPGGCAIGARPMDLHISALEALGAEIELKDGYLHAKAPGGLKGTVHELRFASVGATENTVMAATLAKGTTVLKNAAREPEIVDLVRCLRKMGAQIEGEGTATITIEGVDQLHGATHPVVTDRIELGTYMIAPAIAGGEVECLGGKLELVQAFAEKLDAAGISVEETDTGLKVARRNGRVRAVDVKTEVFPGFPTDLQAQMMALMCTAEGSAVLDETIFENRFMHAPELTRMGADIEVHGGQARVNGVERLKGAPVMATDLRASVSLILAGLAAEGETRVSRVYHLDRGYENVVNKLSAVGARIERVKEA</sequence>
<dbReference type="InterPro" id="IPR001986">
    <property type="entry name" value="Enolpyruvate_Tfrase_dom"/>
</dbReference>
<proteinExistence type="inferred from homology"/>
<dbReference type="FunFam" id="3.65.10.10:FF:000001">
    <property type="entry name" value="UDP-N-acetylglucosamine 1-carboxyvinyltransferase"/>
    <property type="match status" value="1"/>
</dbReference>
<comment type="similarity">
    <text evidence="11 13">Belongs to the EPSP synthase family. MurA subfamily.</text>
</comment>
<dbReference type="NCBIfam" id="NF006873">
    <property type="entry name" value="PRK09369.1"/>
    <property type="match status" value="1"/>
</dbReference>
<dbReference type="InterPro" id="IPR050068">
    <property type="entry name" value="MurA_subfamily"/>
</dbReference>
<dbReference type="CDD" id="cd01555">
    <property type="entry name" value="UdpNAET"/>
    <property type="match status" value="1"/>
</dbReference>
<feature type="binding site" evidence="13">
    <location>
        <position position="330"/>
    </location>
    <ligand>
        <name>UDP-N-acetyl-alpha-D-glucosamine</name>
        <dbReference type="ChEBI" id="CHEBI:57705"/>
    </ligand>
</feature>
<feature type="binding site" evidence="13">
    <location>
        <begin position="123"/>
        <end position="127"/>
    </location>
    <ligand>
        <name>UDP-N-acetyl-alpha-D-glucosamine</name>
        <dbReference type="ChEBI" id="CHEBI:57705"/>
    </ligand>
</feature>
<dbReference type="GO" id="GO:0071555">
    <property type="term" value="P:cell wall organization"/>
    <property type="evidence" value="ECO:0007669"/>
    <property type="project" value="UniProtKB-KW"/>
</dbReference>
<dbReference type="Pfam" id="PF00275">
    <property type="entry name" value="EPSP_synthase"/>
    <property type="match status" value="1"/>
</dbReference>
<dbReference type="NCBIfam" id="TIGR01072">
    <property type="entry name" value="murA"/>
    <property type="match status" value="1"/>
</dbReference>
<feature type="domain" description="Enolpyruvate transferase" evidence="14">
    <location>
        <begin position="7"/>
        <end position="409"/>
    </location>
</feature>
<keyword evidence="7 13" id="KW-0573">Peptidoglycan synthesis</keyword>
<keyword evidence="4 13" id="KW-0132">Cell division</keyword>
<dbReference type="GeneID" id="80819523"/>
<dbReference type="PANTHER" id="PTHR43783">
    <property type="entry name" value="UDP-N-ACETYLGLUCOSAMINE 1-CARBOXYVINYLTRANSFERASE"/>
    <property type="match status" value="1"/>
</dbReference>
<comment type="pathway">
    <text evidence="2 13">Cell wall biogenesis; peptidoglycan biosynthesis.</text>
</comment>
<evidence type="ECO:0000256" key="11">
    <source>
        <dbReference type="ARBA" id="ARBA00038367"/>
    </source>
</evidence>
<dbReference type="AlphaFoldDB" id="A0A975ZPI1"/>
<comment type="function">
    <text evidence="13">Cell wall formation. Adds enolpyruvyl to UDP-N-acetylglucosamine.</text>
</comment>
<organism evidence="15 16">
    <name type="scientific">Marinovum algicola</name>
    <dbReference type="NCBI Taxonomy" id="42444"/>
    <lineage>
        <taxon>Bacteria</taxon>
        <taxon>Pseudomonadati</taxon>
        <taxon>Pseudomonadota</taxon>
        <taxon>Alphaproteobacteria</taxon>
        <taxon>Rhodobacterales</taxon>
        <taxon>Roseobacteraceae</taxon>
        <taxon>Marinovum</taxon>
    </lineage>
</organism>
<dbReference type="InterPro" id="IPR005750">
    <property type="entry name" value="UDP_GlcNAc_COvinyl_MurA"/>
</dbReference>
<evidence type="ECO:0000256" key="7">
    <source>
        <dbReference type="ARBA" id="ARBA00022984"/>
    </source>
</evidence>
<accession>A0A975ZPI1</accession>
<feature type="active site" description="Proton donor" evidence="13">
    <location>
        <position position="118"/>
    </location>
</feature>
<dbReference type="GO" id="GO:0019277">
    <property type="term" value="P:UDP-N-acetylgalactosamine biosynthetic process"/>
    <property type="evidence" value="ECO:0007669"/>
    <property type="project" value="InterPro"/>
</dbReference>
<evidence type="ECO:0000313" key="15">
    <source>
        <dbReference type="EMBL" id="SEJ87866.1"/>
    </source>
</evidence>
<gene>
    <name evidence="13" type="primary">murA</name>
    <name evidence="15" type="ORF">SAMN04487940_112124</name>
</gene>
<evidence type="ECO:0000256" key="1">
    <source>
        <dbReference type="ARBA" id="ARBA00004496"/>
    </source>
</evidence>
<dbReference type="GO" id="GO:0008360">
    <property type="term" value="P:regulation of cell shape"/>
    <property type="evidence" value="ECO:0007669"/>
    <property type="project" value="UniProtKB-KW"/>
</dbReference>
<dbReference type="RefSeq" id="WP_074837519.1">
    <property type="nucleotide sequence ID" value="NZ_FNYY01000012.1"/>
</dbReference>
<keyword evidence="8 13" id="KW-0131">Cell cycle</keyword>
<dbReference type="GO" id="GO:0051301">
    <property type="term" value="P:cell division"/>
    <property type="evidence" value="ECO:0007669"/>
    <property type="project" value="UniProtKB-KW"/>
</dbReference>
<dbReference type="HAMAP" id="MF_00111">
    <property type="entry name" value="MurA"/>
    <property type="match status" value="1"/>
</dbReference>
<feature type="binding site" evidence="13">
    <location>
        <position position="308"/>
    </location>
    <ligand>
        <name>UDP-N-acetyl-alpha-D-glucosamine</name>
        <dbReference type="ChEBI" id="CHEBI:57705"/>
    </ligand>
</feature>
<dbReference type="InterPro" id="IPR013792">
    <property type="entry name" value="RNA3'P_cycl/enolpyr_Trfase_a/b"/>
</dbReference>
<dbReference type="PANTHER" id="PTHR43783:SF1">
    <property type="entry name" value="UDP-N-ACETYLGLUCOSAMINE 1-CARBOXYVINYLTRANSFERASE"/>
    <property type="match status" value="1"/>
</dbReference>
<evidence type="ECO:0000256" key="2">
    <source>
        <dbReference type="ARBA" id="ARBA00004752"/>
    </source>
</evidence>
<keyword evidence="3 13" id="KW-0963">Cytoplasm</keyword>
<name>A0A975ZPI1_9RHOB</name>
<protein>
    <recommendedName>
        <fullName evidence="13">UDP-N-acetylglucosamine 1-carboxyvinyltransferase</fullName>
        <ecNumber evidence="13">2.5.1.7</ecNumber>
    </recommendedName>
    <alternativeName>
        <fullName evidence="13">Enoylpyruvate transferase</fullName>
    </alternativeName>
    <alternativeName>
        <fullName evidence="13">UDP-N-acetylglucosamine enolpyruvyl transferase</fullName>
        <shortName evidence="13">EPT</shortName>
    </alternativeName>
</protein>
<comment type="caution">
    <text evidence="15">The sequence shown here is derived from an EMBL/GenBank/DDBJ whole genome shotgun (WGS) entry which is preliminary data.</text>
</comment>
<evidence type="ECO:0000256" key="13">
    <source>
        <dbReference type="HAMAP-Rule" id="MF_00111"/>
    </source>
</evidence>
<evidence type="ECO:0000256" key="3">
    <source>
        <dbReference type="ARBA" id="ARBA00022490"/>
    </source>
</evidence>
<dbReference type="GO" id="GO:0009252">
    <property type="term" value="P:peptidoglycan biosynthetic process"/>
    <property type="evidence" value="ECO:0007669"/>
    <property type="project" value="UniProtKB-UniRule"/>
</dbReference>
<evidence type="ECO:0000259" key="14">
    <source>
        <dbReference type="Pfam" id="PF00275"/>
    </source>
</evidence>
<comment type="catalytic activity">
    <reaction evidence="12 13">
        <text>phosphoenolpyruvate + UDP-N-acetyl-alpha-D-glucosamine = UDP-N-acetyl-3-O-(1-carboxyvinyl)-alpha-D-glucosamine + phosphate</text>
        <dbReference type="Rhea" id="RHEA:18681"/>
        <dbReference type="ChEBI" id="CHEBI:43474"/>
        <dbReference type="ChEBI" id="CHEBI:57705"/>
        <dbReference type="ChEBI" id="CHEBI:58702"/>
        <dbReference type="ChEBI" id="CHEBI:68483"/>
        <dbReference type="EC" id="2.5.1.7"/>
    </reaction>
</comment>
<comment type="subcellular location">
    <subcellularLocation>
        <location evidence="1 13">Cytoplasm</location>
    </subcellularLocation>
</comment>
<dbReference type="EMBL" id="FNYY01000012">
    <property type="protein sequence ID" value="SEJ87866.1"/>
    <property type="molecule type" value="Genomic_DNA"/>
</dbReference>
<reference evidence="15 16" key="1">
    <citation type="submission" date="2016-10" db="EMBL/GenBank/DDBJ databases">
        <authorList>
            <person name="Varghese N."/>
            <person name="Submissions S."/>
        </authorList>
    </citation>
    <scope>NUCLEOTIDE SEQUENCE [LARGE SCALE GENOMIC DNA]</scope>
    <source>
        <strain evidence="15 16">FF3</strain>
    </source>
</reference>
<evidence type="ECO:0000313" key="16">
    <source>
        <dbReference type="Proteomes" id="UP000182932"/>
    </source>
</evidence>
<evidence type="ECO:0000256" key="8">
    <source>
        <dbReference type="ARBA" id="ARBA00023306"/>
    </source>
</evidence>
<comment type="caution">
    <text evidence="13">Lacks conserved residue(s) required for the propagation of feature annotation.</text>
</comment>
<dbReference type="Gene3D" id="3.65.10.10">
    <property type="entry name" value="Enolpyruvate transferase domain"/>
    <property type="match status" value="2"/>
</dbReference>
<dbReference type="InterPro" id="IPR036968">
    <property type="entry name" value="Enolpyruvate_Tfrase_sf"/>
</dbReference>
<keyword evidence="16" id="KW-1185">Reference proteome</keyword>
<evidence type="ECO:0000256" key="5">
    <source>
        <dbReference type="ARBA" id="ARBA00022679"/>
    </source>
</evidence>
<keyword evidence="10 13" id="KW-0670">Pyruvate</keyword>
<evidence type="ECO:0000256" key="9">
    <source>
        <dbReference type="ARBA" id="ARBA00023316"/>
    </source>
</evidence>
<feature type="binding site" evidence="13">
    <location>
        <begin position="22"/>
        <end position="23"/>
    </location>
    <ligand>
        <name>phosphoenolpyruvate</name>
        <dbReference type="ChEBI" id="CHEBI:58702"/>
    </ligand>
</feature>
<evidence type="ECO:0000256" key="12">
    <source>
        <dbReference type="ARBA" id="ARBA00047527"/>
    </source>
</evidence>
<dbReference type="GO" id="GO:0008760">
    <property type="term" value="F:UDP-N-acetylglucosamine 1-carboxyvinyltransferase activity"/>
    <property type="evidence" value="ECO:0007669"/>
    <property type="project" value="UniProtKB-UniRule"/>
</dbReference>
<dbReference type="Proteomes" id="UP000182932">
    <property type="component" value="Unassembled WGS sequence"/>
</dbReference>
<feature type="binding site" evidence="13">
    <location>
        <position position="94"/>
    </location>
    <ligand>
        <name>UDP-N-acetyl-alpha-D-glucosamine</name>
        <dbReference type="ChEBI" id="CHEBI:57705"/>
    </ligand>
</feature>
<keyword evidence="9 13" id="KW-0961">Cell wall biogenesis/degradation</keyword>